<evidence type="ECO:0000313" key="8">
    <source>
        <dbReference type="EnsemblMetazoa" id="CapteP183382"/>
    </source>
</evidence>
<feature type="transmembrane region" description="Helical" evidence="6">
    <location>
        <begin position="535"/>
        <end position="556"/>
    </location>
</feature>
<evidence type="ECO:0000256" key="1">
    <source>
        <dbReference type="ARBA" id="ARBA00004141"/>
    </source>
</evidence>
<reference evidence="7 9" key="2">
    <citation type="journal article" date="2013" name="Nature">
        <title>Insights into bilaterian evolution from three spiralian genomes.</title>
        <authorList>
            <person name="Simakov O."/>
            <person name="Marletaz F."/>
            <person name="Cho S.J."/>
            <person name="Edsinger-Gonzales E."/>
            <person name="Havlak P."/>
            <person name="Hellsten U."/>
            <person name="Kuo D.H."/>
            <person name="Larsson T."/>
            <person name="Lv J."/>
            <person name="Arendt D."/>
            <person name="Savage R."/>
            <person name="Osoegawa K."/>
            <person name="de Jong P."/>
            <person name="Grimwood J."/>
            <person name="Chapman J.A."/>
            <person name="Shapiro H."/>
            <person name="Aerts A."/>
            <person name="Otillar R.P."/>
            <person name="Terry A.Y."/>
            <person name="Boore J.L."/>
            <person name="Grigoriev I.V."/>
            <person name="Lindberg D.R."/>
            <person name="Seaver E.C."/>
            <person name="Weisblat D.A."/>
            <person name="Putnam N.H."/>
            <person name="Rokhsar D.S."/>
        </authorList>
    </citation>
    <scope>NUCLEOTIDE SEQUENCE</scope>
    <source>
        <strain evidence="7 9">I ESC-2004</strain>
    </source>
</reference>
<keyword evidence="4 6" id="KW-1133">Transmembrane helix</keyword>
<keyword evidence="3 6" id="KW-0812">Transmembrane</keyword>
<dbReference type="GO" id="GO:0005310">
    <property type="term" value="F:dicarboxylic acid transmembrane transporter activity"/>
    <property type="evidence" value="ECO:0007669"/>
    <property type="project" value="UniProtKB-ARBA"/>
</dbReference>
<dbReference type="PANTHER" id="PTHR10283:SF82">
    <property type="entry name" value="SOLUTE CARRIER FAMILY 13 MEMBER 2"/>
    <property type="match status" value="1"/>
</dbReference>
<dbReference type="AlphaFoldDB" id="R7U5A5"/>
<evidence type="ECO:0000256" key="3">
    <source>
        <dbReference type="ARBA" id="ARBA00022692"/>
    </source>
</evidence>
<evidence type="ECO:0000256" key="4">
    <source>
        <dbReference type="ARBA" id="ARBA00022989"/>
    </source>
</evidence>
<comment type="subcellular location">
    <subcellularLocation>
        <location evidence="1">Membrane</location>
        <topology evidence="1">Multi-pass membrane protein</topology>
    </subcellularLocation>
</comment>
<dbReference type="OrthoDB" id="6493944at2759"/>
<dbReference type="EnsemblMetazoa" id="CapteT183382">
    <property type="protein sequence ID" value="CapteP183382"/>
    <property type="gene ID" value="CapteG183382"/>
</dbReference>
<dbReference type="Pfam" id="PF00939">
    <property type="entry name" value="Na_sulph_symp"/>
    <property type="match status" value="1"/>
</dbReference>
<feature type="transmembrane region" description="Helical" evidence="6">
    <location>
        <begin position="14"/>
        <end position="34"/>
    </location>
</feature>
<feature type="transmembrane region" description="Helical" evidence="6">
    <location>
        <begin position="85"/>
        <end position="103"/>
    </location>
</feature>
<feature type="transmembrane region" description="Helical" evidence="6">
    <location>
        <begin position="404"/>
        <end position="425"/>
    </location>
</feature>
<keyword evidence="9" id="KW-1185">Reference proteome</keyword>
<dbReference type="InterPro" id="IPR001898">
    <property type="entry name" value="SLC13A/DASS"/>
</dbReference>
<reference evidence="9" key="1">
    <citation type="submission" date="2012-12" db="EMBL/GenBank/DDBJ databases">
        <authorList>
            <person name="Hellsten U."/>
            <person name="Grimwood J."/>
            <person name="Chapman J.A."/>
            <person name="Shapiro H."/>
            <person name="Aerts A."/>
            <person name="Otillar R.P."/>
            <person name="Terry A.Y."/>
            <person name="Boore J.L."/>
            <person name="Simakov O."/>
            <person name="Marletaz F."/>
            <person name="Cho S.-J."/>
            <person name="Edsinger-Gonzales E."/>
            <person name="Havlak P."/>
            <person name="Kuo D.-H."/>
            <person name="Larsson T."/>
            <person name="Lv J."/>
            <person name="Arendt D."/>
            <person name="Savage R."/>
            <person name="Osoegawa K."/>
            <person name="de Jong P."/>
            <person name="Lindberg D.R."/>
            <person name="Seaver E.C."/>
            <person name="Weisblat D.A."/>
            <person name="Putnam N.H."/>
            <person name="Grigoriev I.V."/>
            <person name="Rokhsar D.S."/>
        </authorList>
    </citation>
    <scope>NUCLEOTIDE SEQUENCE</scope>
    <source>
        <strain evidence="9">I ESC-2004</strain>
    </source>
</reference>
<dbReference type="STRING" id="283909.R7U5A5"/>
<feature type="transmembrane region" description="Helical" evidence="6">
    <location>
        <begin position="264"/>
        <end position="285"/>
    </location>
</feature>
<dbReference type="PANTHER" id="PTHR10283">
    <property type="entry name" value="SOLUTE CARRIER FAMILY 13 MEMBER"/>
    <property type="match status" value="1"/>
</dbReference>
<accession>R7U5A5</accession>
<organism evidence="7">
    <name type="scientific">Capitella teleta</name>
    <name type="common">Polychaete worm</name>
    <dbReference type="NCBI Taxonomy" id="283909"/>
    <lineage>
        <taxon>Eukaryota</taxon>
        <taxon>Metazoa</taxon>
        <taxon>Spiralia</taxon>
        <taxon>Lophotrochozoa</taxon>
        <taxon>Annelida</taxon>
        <taxon>Polychaeta</taxon>
        <taxon>Sedentaria</taxon>
        <taxon>Scolecida</taxon>
        <taxon>Capitellidae</taxon>
        <taxon>Capitella</taxon>
    </lineage>
</organism>
<sequence length="626" mass="69366">MSRLKAVFLELQTFWRSIVVIGTPLVLLPFVFIWPDPEVECAYVVMVMAIYWMTAVIPMGITGLLPVIMFPMFGLVSVPDVATNYIKNVQLVLMGSMFVAIAIEQQNFHRRLALKSLLAIGTSPRRLLFGIMFISWFLSFWLPNVAVTAMMVPIVEALVRELVTAAKDRNKPPVTETRCGDVKPNVEVEQGEKPTEVKGQVNLALDTDNEDGIKGISVRSLKSTNNLPSLEAAADEPTPEPPEDYSIGEPDVEFFLNDPFYDDLAAMFAIATAYASNIGGIATLIGTNPNLRLYDLIDETYADLDMKSPLTYATWLPMGLPSAFIALIFCFLLLKLYFLRGNCLPGSKMDALGDPERSRKVLQKQYDQLGPMAFGEISTLFFFILLILLFFFRDPGFMEGYGSLFGKPLTDAVPAMFVAALLFIFPSKMPKLFFLREKNEGPESVPSLIDWKTSGPRLPWSALLLIGGAFAIEMGARQSGLSDWMQNEMSSMGDMPDTAVLCICMLLVTVLTNVTCGMATSSIFLPIYISMAKGLGLHPLYLTAPSCLMASSTFMLPASNPTNAIVYETGLLRIKDMIICGFFMNILFFLINLLAAETWIAALFDFNTLPWNGTVDSTTQMSHLYH</sequence>
<evidence type="ECO:0000313" key="9">
    <source>
        <dbReference type="Proteomes" id="UP000014760"/>
    </source>
</evidence>
<evidence type="ECO:0000256" key="5">
    <source>
        <dbReference type="ARBA" id="ARBA00023136"/>
    </source>
</evidence>
<feature type="transmembrane region" description="Helical" evidence="6">
    <location>
        <begin position="577"/>
        <end position="602"/>
    </location>
</feature>
<evidence type="ECO:0008006" key="10">
    <source>
        <dbReference type="Google" id="ProtNLM"/>
    </source>
</evidence>
<comment type="similarity">
    <text evidence="2">Belongs to the SLC13A/DASS transporter (TC 2.A.47) family. NADC subfamily.</text>
</comment>
<protein>
    <recommendedName>
        <fullName evidence="10">Citrate transporter-like domain-containing protein</fullName>
    </recommendedName>
</protein>
<feature type="transmembrane region" description="Helical" evidence="6">
    <location>
        <begin position="315"/>
        <end position="338"/>
    </location>
</feature>
<dbReference type="HOGENOM" id="CLU_005170_9_1_1"/>
<dbReference type="Proteomes" id="UP000014760">
    <property type="component" value="Unassembled WGS sequence"/>
</dbReference>
<gene>
    <name evidence="7" type="ORF">CAPTEDRAFT_183382</name>
</gene>
<reference evidence="8" key="3">
    <citation type="submission" date="2015-06" db="UniProtKB">
        <authorList>
            <consortium name="EnsemblMetazoa"/>
        </authorList>
    </citation>
    <scope>IDENTIFICATION</scope>
</reference>
<dbReference type="GO" id="GO:0005886">
    <property type="term" value="C:plasma membrane"/>
    <property type="evidence" value="ECO:0007669"/>
    <property type="project" value="TreeGrafter"/>
</dbReference>
<evidence type="ECO:0000256" key="2">
    <source>
        <dbReference type="ARBA" id="ARBA00006772"/>
    </source>
</evidence>
<feature type="transmembrane region" description="Helical" evidence="6">
    <location>
        <begin position="372"/>
        <end position="392"/>
    </location>
</feature>
<keyword evidence="5 6" id="KW-0472">Membrane</keyword>
<evidence type="ECO:0000313" key="7">
    <source>
        <dbReference type="EMBL" id="ELU01306.1"/>
    </source>
</evidence>
<name>R7U5A5_CAPTE</name>
<evidence type="ECO:0000256" key="6">
    <source>
        <dbReference type="SAM" id="Phobius"/>
    </source>
</evidence>
<proteinExistence type="inferred from homology"/>
<feature type="transmembrane region" description="Helical" evidence="6">
    <location>
        <begin position="498"/>
        <end position="529"/>
    </location>
</feature>
<dbReference type="OMA" id="THIMAHT"/>
<dbReference type="EMBL" id="KB305155">
    <property type="protein sequence ID" value="ELU01306.1"/>
    <property type="molecule type" value="Genomic_DNA"/>
</dbReference>
<dbReference type="EMBL" id="AMQN01009304">
    <property type="status" value="NOT_ANNOTATED_CDS"/>
    <property type="molecule type" value="Genomic_DNA"/>
</dbReference>
<dbReference type="GO" id="GO:0015556">
    <property type="term" value="F:C4-dicarboxylate transmembrane transporter activity"/>
    <property type="evidence" value="ECO:0007669"/>
    <property type="project" value="UniProtKB-ARBA"/>
</dbReference>